<dbReference type="CDD" id="cd02440">
    <property type="entry name" value="AdoMet_MTases"/>
    <property type="match status" value="1"/>
</dbReference>
<organism evidence="2 3">
    <name type="scientific">Ktedonospora formicarum</name>
    <dbReference type="NCBI Taxonomy" id="2778364"/>
    <lineage>
        <taxon>Bacteria</taxon>
        <taxon>Bacillati</taxon>
        <taxon>Chloroflexota</taxon>
        <taxon>Ktedonobacteria</taxon>
        <taxon>Ktedonobacterales</taxon>
        <taxon>Ktedonobacteraceae</taxon>
        <taxon>Ktedonospora</taxon>
    </lineage>
</organism>
<dbReference type="InterPro" id="IPR029063">
    <property type="entry name" value="SAM-dependent_MTases_sf"/>
</dbReference>
<dbReference type="InterPro" id="IPR025714">
    <property type="entry name" value="Methyltranfer_dom"/>
</dbReference>
<keyword evidence="3" id="KW-1185">Reference proteome</keyword>
<dbReference type="Proteomes" id="UP000612362">
    <property type="component" value="Unassembled WGS sequence"/>
</dbReference>
<sequence length="278" mass="31539">MPDFLHRTYDFSQTGLASTLDEVSLWSARFGILLFKHLTLRPNLNVLDLACGTGFPLFELAQIYGPSCQVTGVDIWQEGLERARAKQQVYQLPNVRISEADAAHLPFQTHEFDLIVSHLGINNFDNPEAALAECFRVAKSGASLVLTTNTIGHMRELYTLFYEVLRGLDKPEYLERLTRQEEHRGSKEGFSQAMQAAGFQITNIQEETSLFRYADANALFNHILTQVGFLDGWRNVVDPEDEEQVFTLLTNKLDQVKQEQGELRLTVPMLYLEGKKPA</sequence>
<feature type="domain" description="Methyltransferase" evidence="1">
    <location>
        <begin position="42"/>
        <end position="157"/>
    </location>
</feature>
<dbReference type="Pfam" id="PF13847">
    <property type="entry name" value="Methyltransf_31"/>
    <property type="match status" value="1"/>
</dbReference>
<dbReference type="PANTHER" id="PTHR43591">
    <property type="entry name" value="METHYLTRANSFERASE"/>
    <property type="match status" value="1"/>
</dbReference>
<evidence type="ECO:0000313" key="2">
    <source>
        <dbReference type="EMBL" id="GHO47913.1"/>
    </source>
</evidence>
<dbReference type="SUPFAM" id="SSF53335">
    <property type="entry name" value="S-adenosyl-L-methionine-dependent methyltransferases"/>
    <property type="match status" value="1"/>
</dbReference>
<name>A0A8J3I8U8_9CHLR</name>
<gene>
    <name evidence="2" type="ORF">KSX_60760</name>
</gene>
<dbReference type="EMBL" id="BNJF01000003">
    <property type="protein sequence ID" value="GHO47913.1"/>
    <property type="molecule type" value="Genomic_DNA"/>
</dbReference>
<dbReference type="PANTHER" id="PTHR43591:SF110">
    <property type="entry name" value="RHODANESE DOMAIN-CONTAINING PROTEIN"/>
    <property type="match status" value="1"/>
</dbReference>
<reference evidence="2" key="1">
    <citation type="submission" date="2020-10" db="EMBL/GenBank/DDBJ databases">
        <title>Taxonomic study of unclassified bacteria belonging to the class Ktedonobacteria.</title>
        <authorList>
            <person name="Yabe S."/>
            <person name="Wang C.M."/>
            <person name="Zheng Y."/>
            <person name="Sakai Y."/>
            <person name="Cavaletti L."/>
            <person name="Monciardini P."/>
            <person name="Donadio S."/>
        </authorList>
    </citation>
    <scope>NUCLEOTIDE SEQUENCE</scope>
    <source>
        <strain evidence="2">SOSP1-1</strain>
    </source>
</reference>
<comment type="caution">
    <text evidence="2">The sequence shown here is derived from an EMBL/GenBank/DDBJ whole genome shotgun (WGS) entry which is preliminary data.</text>
</comment>
<proteinExistence type="predicted"/>
<protein>
    <recommendedName>
        <fullName evidence="1">Methyltransferase domain-containing protein</fullName>
    </recommendedName>
</protein>
<dbReference type="Gene3D" id="3.40.50.150">
    <property type="entry name" value="Vaccinia Virus protein VP39"/>
    <property type="match status" value="1"/>
</dbReference>
<dbReference type="AlphaFoldDB" id="A0A8J3I8U8"/>
<accession>A0A8J3I8U8</accession>
<dbReference type="RefSeq" id="WP_220197138.1">
    <property type="nucleotide sequence ID" value="NZ_BNJF01000003.1"/>
</dbReference>
<evidence type="ECO:0000313" key="3">
    <source>
        <dbReference type="Proteomes" id="UP000612362"/>
    </source>
</evidence>
<evidence type="ECO:0000259" key="1">
    <source>
        <dbReference type="Pfam" id="PF13847"/>
    </source>
</evidence>